<feature type="domain" description="Homeobox" evidence="7">
    <location>
        <begin position="193"/>
        <end position="253"/>
    </location>
</feature>
<evidence type="ECO:0000256" key="1">
    <source>
        <dbReference type="ARBA" id="ARBA00004123"/>
    </source>
</evidence>
<gene>
    <name evidence="8" type="primary">ANTP23</name>
</gene>
<comment type="subcellular location">
    <subcellularLocation>
        <location evidence="1 5 6">Nucleus</location>
    </subcellularLocation>
</comment>
<reference evidence="8" key="1">
    <citation type="journal article" date="2010" name="Evodevo">
        <title>The homeodomain complement of the ctenophore Mnemiopsis leidyi suggests that Ctenophora and Porifera diverged prior to the ParaHoxozoa.</title>
        <authorList>
            <person name="Ryan J.F."/>
            <person name="Pang K."/>
            <person name="NISC Comparative Sequencing Program"/>
            <person name="Mullikin J.C."/>
            <person name="Martindale M.Q."/>
            <person name="Baxevanis A.D."/>
        </authorList>
    </citation>
    <scope>NUCLEOTIDE SEQUENCE</scope>
</reference>
<dbReference type="GO" id="GO:0000981">
    <property type="term" value="F:DNA-binding transcription factor activity, RNA polymerase II-specific"/>
    <property type="evidence" value="ECO:0007669"/>
    <property type="project" value="TreeGrafter"/>
</dbReference>
<protein>
    <submittedName>
        <fullName evidence="8">ANTP class homeobox transcription factor ANTP23</fullName>
    </submittedName>
</protein>
<evidence type="ECO:0000256" key="5">
    <source>
        <dbReference type="PROSITE-ProRule" id="PRU00108"/>
    </source>
</evidence>
<organism evidence="8">
    <name type="scientific">Mnemiopsis leidyi</name>
    <name type="common">Sea walnut</name>
    <name type="synonym">Warty comb jellyfish</name>
    <dbReference type="NCBI Taxonomy" id="27923"/>
    <lineage>
        <taxon>Eukaryota</taxon>
        <taxon>Metazoa</taxon>
        <taxon>Ctenophora</taxon>
        <taxon>Tentaculata</taxon>
        <taxon>Lobata</taxon>
        <taxon>Bolinopsidae</taxon>
        <taxon>Mnemiopsis</taxon>
    </lineage>
</organism>
<name>E3UJY3_MNELE</name>
<dbReference type="CDD" id="cd00086">
    <property type="entry name" value="homeodomain"/>
    <property type="match status" value="1"/>
</dbReference>
<dbReference type="Pfam" id="PF00046">
    <property type="entry name" value="Homeodomain"/>
    <property type="match status" value="1"/>
</dbReference>
<dbReference type="InterPro" id="IPR001356">
    <property type="entry name" value="HD"/>
</dbReference>
<keyword evidence="4 5" id="KW-0539">Nucleus</keyword>
<dbReference type="PRINTS" id="PR00024">
    <property type="entry name" value="HOMEOBOX"/>
</dbReference>
<dbReference type="SMART" id="SM00389">
    <property type="entry name" value="HOX"/>
    <property type="match status" value="1"/>
</dbReference>
<feature type="DNA-binding region" description="Homeobox" evidence="5">
    <location>
        <begin position="195"/>
        <end position="254"/>
    </location>
</feature>
<dbReference type="EMBL" id="HM444140">
    <property type="protein sequence ID" value="ADO22661.1"/>
    <property type="molecule type" value="mRNA"/>
</dbReference>
<dbReference type="PANTHER" id="PTHR24340">
    <property type="entry name" value="HOMEOBOX PROTEIN NKX"/>
    <property type="match status" value="1"/>
</dbReference>
<dbReference type="HOGENOM" id="CLU_931533_0_0_1"/>
<dbReference type="Gene3D" id="1.10.10.60">
    <property type="entry name" value="Homeodomain-like"/>
    <property type="match status" value="1"/>
</dbReference>
<accession>E3UJY3</accession>
<evidence type="ECO:0000313" key="8">
    <source>
        <dbReference type="EMBL" id="ADO22661.1"/>
    </source>
</evidence>
<evidence type="ECO:0000256" key="2">
    <source>
        <dbReference type="ARBA" id="ARBA00023125"/>
    </source>
</evidence>
<keyword evidence="3 5" id="KW-0371">Homeobox</keyword>
<proteinExistence type="evidence at transcript level"/>
<keyword evidence="2 5" id="KW-0238">DNA-binding</keyword>
<evidence type="ECO:0000259" key="7">
    <source>
        <dbReference type="PROSITE" id="PS50071"/>
    </source>
</evidence>
<evidence type="ECO:0000256" key="3">
    <source>
        <dbReference type="ARBA" id="ARBA00023155"/>
    </source>
</evidence>
<dbReference type="InterPro" id="IPR020479">
    <property type="entry name" value="HD_metazoa"/>
</dbReference>
<dbReference type="InterPro" id="IPR009057">
    <property type="entry name" value="Homeodomain-like_sf"/>
</dbReference>
<dbReference type="SUPFAM" id="SSF46689">
    <property type="entry name" value="Homeodomain-like"/>
    <property type="match status" value="1"/>
</dbReference>
<sequence length="301" mass="33532">MNMTETVGGAIWAELIKEILKPTSLIHQALFPLTTASISEVLRGGSRTIQLPPVQLNLPLPHLSLLNPSSTTDSCKTKYCLQLHKTDGLQRHHTSQNVPLPSSKSFLIEDLLKESVRRVSGIKPELNSIRGSGVERSTCGGVERSTCGVMSMTCSSGGLGHGPRGEGCHHVSSRIARRSDPLADSIEAEFHRRSLRKERTVFTKSQLSKLKARFCYQKYLSSEERAQLACSLSLTEEQVQRWFQNRRAKVKRQESTTTSRMEEGSENCEKVEPMIQHLSKSNKTLDMLIGNTGKRLPILPK</sequence>
<dbReference type="GO" id="GO:0000978">
    <property type="term" value="F:RNA polymerase II cis-regulatory region sequence-specific DNA binding"/>
    <property type="evidence" value="ECO:0007669"/>
    <property type="project" value="TreeGrafter"/>
</dbReference>
<dbReference type="PROSITE" id="PS50071">
    <property type="entry name" value="HOMEOBOX_2"/>
    <property type="match status" value="1"/>
</dbReference>
<dbReference type="GO" id="GO:0005634">
    <property type="term" value="C:nucleus"/>
    <property type="evidence" value="ECO:0007669"/>
    <property type="project" value="UniProtKB-SubCell"/>
</dbReference>
<dbReference type="InterPro" id="IPR050394">
    <property type="entry name" value="Homeobox_NK-like"/>
</dbReference>
<dbReference type="GO" id="GO:0030154">
    <property type="term" value="P:cell differentiation"/>
    <property type="evidence" value="ECO:0007669"/>
    <property type="project" value="TreeGrafter"/>
</dbReference>
<dbReference type="AlphaFoldDB" id="E3UJY3"/>
<evidence type="ECO:0000256" key="4">
    <source>
        <dbReference type="ARBA" id="ARBA00023242"/>
    </source>
</evidence>
<evidence type="ECO:0000256" key="6">
    <source>
        <dbReference type="RuleBase" id="RU000682"/>
    </source>
</evidence>